<evidence type="ECO:0000313" key="2">
    <source>
        <dbReference type="EMBL" id="ABM28133.1"/>
    </source>
</evidence>
<protein>
    <submittedName>
        <fullName evidence="2">SAF domain</fullName>
    </submittedName>
</protein>
<dbReference type="SMART" id="SM00858">
    <property type="entry name" value="SAF"/>
    <property type="match status" value="1"/>
</dbReference>
<dbReference type="RefSeq" id="WP_011792069.1">
    <property type="nucleotide sequence ID" value="NC_008751.1"/>
</dbReference>
<dbReference type="CDD" id="cd11614">
    <property type="entry name" value="SAF_CpaB_FlgA_like"/>
    <property type="match status" value="1"/>
</dbReference>
<dbReference type="KEGG" id="dvl:Dvul_1113"/>
<evidence type="ECO:0000259" key="1">
    <source>
        <dbReference type="SMART" id="SM00858"/>
    </source>
</evidence>
<name>A0A0H3A7J0_NITV4</name>
<dbReference type="InterPro" id="IPR017592">
    <property type="entry name" value="Pilus_assmbl_Flp-typ_CpaB"/>
</dbReference>
<accession>A0A0H3A7J0</accession>
<dbReference type="HOGENOM" id="CLU_057068_4_0_7"/>
<gene>
    <name evidence="2" type="ordered locus">Dvul_1113</name>
</gene>
<proteinExistence type="predicted"/>
<dbReference type="Pfam" id="PF08666">
    <property type="entry name" value="SAF"/>
    <property type="match status" value="1"/>
</dbReference>
<dbReference type="NCBIfam" id="TIGR03177">
    <property type="entry name" value="pilus_cpaB"/>
    <property type="match status" value="1"/>
</dbReference>
<dbReference type="InterPro" id="IPR013974">
    <property type="entry name" value="SAF"/>
</dbReference>
<dbReference type="InterPro" id="IPR031571">
    <property type="entry name" value="RcpC_dom"/>
</dbReference>
<dbReference type="Proteomes" id="UP000009173">
    <property type="component" value="Chromosome"/>
</dbReference>
<dbReference type="Pfam" id="PF16976">
    <property type="entry name" value="RcpC"/>
    <property type="match status" value="1"/>
</dbReference>
<feature type="domain" description="SAF" evidence="1">
    <location>
        <begin position="42"/>
        <end position="104"/>
    </location>
</feature>
<dbReference type="EMBL" id="CP000527">
    <property type="protein sequence ID" value="ABM28133.1"/>
    <property type="molecule type" value="Genomic_DNA"/>
</dbReference>
<reference evidence="3" key="1">
    <citation type="journal article" date="2009" name="Environ. Microbiol.">
        <title>Contribution of mobile genetic elements to Desulfovibrio vulgaris genome plasticity.</title>
        <authorList>
            <person name="Walker C.B."/>
            <person name="Stolyar S."/>
            <person name="Chivian D."/>
            <person name="Pinel N."/>
            <person name="Gabster J.A."/>
            <person name="Dehal P.S."/>
            <person name="He Z."/>
            <person name="Yang Z.K."/>
            <person name="Yen H.C."/>
            <person name="Zhou J."/>
            <person name="Wall J.D."/>
            <person name="Hazen T.C."/>
            <person name="Arkin A.P."/>
            <person name="Stahl D.A."/>
        </authorList>
    </citation>
    <scope>NUCLEOTIDE SEQUENCE [LARGE SCALE GENOMIC DNA]</scope>
    <source>
        <strain evidence="3">DP4</strain>
    </source>
</reference>
<evidence type="ECO:0000313" key="3">
    <source>
        <dbReference type="Proteomes" id="UP000009173"/>
    </source>
</evidence>
<organism evidence="2 3">
    <name type="scientific">Nitratidesulfovibrio vulgaris (strain DP4)</name>
    <name type="common">Desulfovibrio vulgaris</name>
    <dbReference type="NCBI Taxonomy" id="391774"/>
    <lineage>
        <taxon>Bacteria</taxon>
        <taxon>Pseudomonadati</taxon>
        <taxon>Thermodesulfobacteriota</taxon>
        <taxon>Desulfovibrionia</taxon>
        <taxon>Desulfovibrionales</taxon>
        <taxon>Desulfovibrionaceae</taxon>
        <taxon>Nitratidesulfovibrio</taxon>
    </lineage>
</organism>
<sequence length="272" mass="28877" precursor="true">MRRTAVIQVIAALVLALVAGILVFRFVQVNRVAQQTQQPPGVVLVVSAVDMEKGAKIRADQLKTSTFLSASAPPGGFTDAKSLVGRVLATPVTTGEVITETRLLPADATSGGVSTMIAPGMRAVAVKGNKVMGLAGFIRPGNRVDIMVTIDDETREKAKARTKVILAGIKVLATGTELRQEGDDTATSPVEVYTLEVTPEQAELLSLAASRGELHFALRNPADDLPVRTAGTDVPATLRQLQGGDNGTPRRDRGFKVEIISGTERSTMRIER</sequence>
<dbReference type="AlphaFoldDB" id="A0A0H3A7J0"/>